<accession>A0A380JS34</accession>
<evidence type="ECO:0000313" key="1">
    <source>
        <dbReference type="EMBL" id="SUN46526.1"/>
    </source>
</evidence>
<dbReference type="RefSeq" id="WP_111692487.1">
    <property type="nucleotide sequence ID" value="NZ_UHFF01000002.1"/>
</dbReference>
<gene>
    <name evidence="1" type="ORF">NCTC12092_01080</name>
</gene>
<dbReference type="EMBL" id="UHFF01000002">
    <property type="protein sequence ID" value="SUN46526.1"/>
    <property type="molecule type" value="Genomic_DNA"/>
</dbReference>
<dbReference type="Proteomes" id="UP000254461">
    <property type="component" value="Unassembled WGS sequence"/>
</dbReference>
<organism evidence="1 2">
    <name type="scientific">Streptococcus equi subsp. equi</name>
    <dbReference type="NCBI Taxonomy" id="148942"/>
    <lineage>
        <taxon>Bacteria</taxon>
        <taxon>Bacillati</taxon>
        <taxon>Bacillota</taxon>
        <taxon>Bacilli</taxon>
        <taxon>Lactobacillales</taxon>
        <taxon>Streptococcaceae</taxon>
        <taxon>Streptococcus</taxon>
    </lineage>
</organism>
<proteinExistence type="predicted"/>
<protein>
    <submittedName>
        <fullName evidence="1">Uncharacterized protein</fullName>
    </submittedName>
</protein>
<sequence>MSGLRGAFSIDKNDKKQFVDDALVLKNVSLLKNDDNTRVFYDIMLSRIIWRHEKKIRDSLFAIPDYNYDDQHYYNTHGASS</sequence>
<reference evidence="1 2" key="1">
    <citation type="submission" date="2018-06" db="EMBL/GenBank/DDBJ databases">
        <authorList>
            <consortium name="Pathogen Informatics"/>
            <person name="Doyle S."/>
        </authorList>
    </citation>
    <scope>NUCLEOTIDE SEQUENCE [LARGE SCALE GENOMIC DNA]</scope>
    <source>
        <strain evidence="1 2">NCTC12092</strain>
    </source>
</reference>
<dbReference type="AlphaFoldDB" id="A0A380JS34"/>
<name>A0A380JS34_9STRE</name>
<evidence type="ECO:0000313" key="2">
    <source>
        <dbReference type="Proteomes" id="UP000254461"/>
    </source>
</evidence>